<protein>
    <recommendedName>
        <fullName evidence="10">Type IV secretion system protein VirB10</fullName>
    </recommendedName>
</protein>
<evidence type="ECO:0000256" key="6">
    <source>
        <dbReference type="SAM" id="MobiDB-lite"/>
    </source>
</evidence>
<keyword evidence="5 7" id="KW-0472">Membrane</keyword>
<reference evidence="8 9" key="1">
    <citation type="submission" date="2016-04" db="EMBL/GenBank/DDBJ databases">
        <title>Reclassification of Paraburkholderia panaciterrae (Farh et al. 2015) Dobritsa &amp; Samadpour 2016 as a later homotypic synonym of Paraburkholderia ginsengiterrae (Farh et al. 2015) Dobritsa &amp; Samadpour 2016.</title>
        <authorList>
            <person name="Dobritsa A.P."/>
            <person name="Kutumbaka K."/>
            <person name="Samadpour M."/>
        </authorList>
    </citation>
    <scope>NUCLEOTIDE SEQUENCE [LARGE SCALE GENOMIC DNA]</scope>
    <source>
        <strain evidence="8 9">DCY85</strain>
    </source>
</reference>
<comment type="caution">
    <text evidence="8">The sequence shown here is derived from an EMBL/GenBank/DDBJ whole genome shotgun (WGS) entry which is preliminary data.</text>
</comment>
<evidence type="ECO:0000256" key="4">
    <source>
        <dbReference type="ARBA" id="ARBA00022989"/>
    </source>
</evidence>
<dbReference type="Pfam" id="PF03743">
    <property type="entry name" value="TrbI"/>
    <property type="match status" value="1"/>
</dbReference>
<dbReference type="CDD" id="cd16429">
    <property type="entry name" value="VirB10"/>
    <property type="match status" value="1"/>
</dbReference>
<feature type="transmembrane region" description="Helical" evidence="7">
    <location>
        <begin position="55"/>
        <end position="74"/>
    </location>
</feature>
<evidence type="ECO:0000256" key="3">
    <source>
        <dbReference type="ARBA" id="ARBA00022692"/>
    </source>
</evidence>
<evidence type="ECO:0000256" key="1">
    <source>
        <dbReference type="ARBA" id="ARBA00004167"/>
    </source>
</evidence>
<dbReference type="RefSeq" id="WP_064286565.1">
    <property type="nucleotide sequence ID" value="NZ_LXKA01000342.1"/>
</dbReference>
<name>A0A1A9N333_9BURK</name>
<feature type="compositionally biased region" description="Low complexity" evidence="6">
    <location>
        <begin position="174"/>
        <end position="184"/>
    </location>
</feature>
<evidence type="ECO:0000256" key="5">
    <source>
        <dbReference type="ARBA" id="ARBA00023136"/>
    </source>
</evidence>
<feature type="compositionally biased region" description="Basic and acidic residues" evidence="6">
    <location>
        <begin position="145"/>
        <end position="158"/>
    </location>
</feature>
<dbReference type="Gene3D" id="2.40.128.260">
    <property type="entry name" value="Type IV secretion system, VirB10/TraB/TrbI"/>
    <property type="match status" value="1"/>
</dbReference>
<gene>
    <name evidence="8" type="ORF">A6V37_33185</name>
</gene>
<evidence type="ECO:0000313" key="8">
    <source>
        <dbReference type="EMBL" id="OAJ55337.1"/>
    </source>
</evidence>
<evidence type="ECO:0008006" key="10">
    <source>
        <dbReference type="Google" id="ProtNLM"/>
    </source>
</evidence>
<accession>A0A1A9N333</accession>
<organism evidence="8 9">
    <name type="scientific">Paraburkholderia ginsengiterrae</name>
    <dbReference type="NCBI Taxonomy" id="1462993"/>
    <lineage>
        <taxon>Bacteria</taxon>
        <taxon>Pseudomonadati</taxon>
        <taxon>Pseudomonadota</taxon>
        <taxon>Betaproteobacteria</taxon>
        <taxon>Burkholderiales</taxon>
        <taxon>Burkholderiaceae</taxon>
        <taxon>Paraburkholderia</taxon>
    </lineage>
</organism>
<feature type="compositionally biased region" description="Low complexity" evidence="6">
    <location>
        <begin position="108"/>
        <end position="122"/>
    </location>
</feature>
<sequence length="418" mass="43494">MNTPDNPNDLPRDSGQPGGEPADAGDSLNERRRAADALRQTSLAADTARGRRQTFFTVAGAILFLLCAGGFYGMKHDAPAPSSSSDKPKIDEDTTKAAPLDAGRQKLPASMAAAASAPAASSGVDPDEARRAAERQRQAAAAAEQARRKTEAMHEARIKSGLFGSDTGGDGSDDAGAASADAQQGGAGLGRRTGGDGPNDTNSAFARSVSSADDSTSKAQKIDNLQCKMEPGAILEGHLVPRIISDLPGSITIMLDRDAYGEQGRIVLLPWGTRITGKPNSSVRKGQERTFIASAVALRPDGAKIPVTSPVADQLGSAGIDAEVDNHVGQILGMIAALSLLGAGSSTYGVSSSDQNNSMAMYRAGVQQSMAQSSQQLLGGYVNIPPTLKNDQGTRVRIQVEHELDFSDYCKSGDGEEW</sequence>
<dbReference type="OrthoDB" id="9766860at2"/>
<keyword evidence="3 7" id="KW-0812">Transmembrane</keyword>
<proteinExistence type="inferred from homology"/>
<feature type="region of interest" description="Disordered" evidence="6">
    <location>
        <begin position="78"/>
        <end position="220"/>
    </location>
</feature>
<feature type="region of interest" description="Disordered" evidence="6">
    <location>
        <begin position="1"/>
        <end position="33"/>
    </location>
</feature>
<evidence type="ECO:0000256" key="2">
    <source>
        <dbReference type="ARBA" id="ARBA00010265"/>
    </source>
</evidence>
<comment type="similarity">
    <text evidence="2">Belongs to the TrbI/VirB10 family.</text>
</comment>
<feature type="compositionally biased region" description="Basic and acidic residues" evidence="6">
    <location>
        <begin position="127"/>
        <end position="137"/>
    </location>
</feature>
<dbReference type="Proteomes" id="UP000078116">
    <property type="component" value="Unassembled WGS sequence"/>
</dbReference>
<feature type="compositionally biased region" description="Polar residues" evidence="6">
    <location>
        <begin position="199"/>
        <end position="219"/>
    </location>
</feature>
<keyword evidence="4 7" id="KW-1133">Transmembrane helix</keyword>
<dbReference type="InterPro" id="IPR005498">
    <property type="entry name" value="T4SS_VirB10/TraB/TrbI"/>
</dbReference>
<dbReference type="GO" id="GO:0016020">
    <property type="term" value="C:membrane"/>
    <property type="evidence" value="ECO:0007669"/>
    <property type="project" value="UniProtKB-SubCell"/>
</dbReference>
<evidence type="ECO:0000256" key="7">
    <source>
        <dbReference type="SAM" id="Phobius"/>
    </source>
</evidence>
<comment type="subcellular location">
    <subcellularLocation>
        <location evidence="1">Membrane</location>
        <topology evidence="1">Single-pass membrane protein</topology>
    </subcellularLocation>
</comment>
<dbReference type="InterPro" id="IPR042217">
    <property type="entry name" value="T4SS_VirB10/TrbI"/>
</dbReference>
<feature type="compositionally biased region" description="Basic and acidic residues" evidence="6">
    <location>
        <begin position="86"/>
        <end position="95"/>
    </location>
</feature>
<feature type="compositionally biased region" description="Gly residues" evidence="6">
    <location>
        <begin position="185"/>
        <end position="197"/>
    </location>
</feature>
<dbReference type="STRING" id="1462993.A6V36_35840"/>
<dbReference type="AlphaFoldDB" id="A0A1A9N333"/>
<dbReference type="EMBL" id="LXKA01000342">
    <property type="protein sequence ID" value="OAJ55337.1"/>
    <property type="molecule type" value="Genomic_DNA"/>
</dbReference>
<evidence type="ECO:0000313" key="9">
    <source>
        <dbReference type="Proteomes" id="UP000078116"/>
    </source>
</evidence>